<comment type="caution">
    <text evidence="6">The sequence shown here is derived from an EMBL/GenBank/DDBJ whole genome shotgun (WGS) entry which is preliminary data.</text>
</comment>
<dbReference type="GO" id="GO:0003905">
    <property type="term" value="F:alkylbase DNA N-glycosylase activity"/>
    <property type="evidence" value="ECO:0007669"/>
    <property type="project" value="InterPro"/>
</dbReference>
<dbReference type="Proteomes" id="UP000050969">
    <property type="component" value="Unassembled WGS sequence"/>
</dbReference>
<organism evidence="6 7">
    <name type="scientific">Lacticaseibacillus saniviri JCM 17471 = DSM 24301</name>
    <dbReference type="NCBI Taxonomy" id="1293598"/>
    <lineage>
        <taxon>Bacteria</taxon>
        <taxon>Bacillati</taxon>
        <taxon>Bacillota</taxon>
        <taxon>Bacilli</taxon>
        <taxon>Lactobacillales</taxon>
        <taxon>Lactobacillaceae</taxon>
        <taxon>Lacticaseibacillus</taxon>
    </lineage>
</organism>
<dbReference type="InterPro" id="IPR011034">
    <property type="entry name" value="Formyl_transferase-like_C_sf"/>
</dbReference>
<dbReference type="STRING" id="1293598.IV56_GL001289"/>
<keyword evidence="3 5" id="KW-0378">Hydrolase</keyword>
<dbReference type="InterPro" id="IPR036995">
    <property type="entry name" value="MPG_sf"/>
</dbReference>
<keyword evidence="2 5" id="KW-0227">DNA damage</keyword>
<dbReference type="GO" id="GO:0003677">
    <property type="term" value="F:DNA binding"/>
    <property type="evidence" value="ECO:0007669"/>
    <property type="project" value="InterPro"/>
</dbReference>
<keyword evidence="7" id="KW-1185">Reference proteome</keyword>
<name>A0A0R2MXB0_9LACO</name>
<keyword evidence="4 5" id="KW-0234">DNA repair</keyword>
<evidence type="ECO:0000256" key="4">
    <source>
        <dbReference type="ARBA" id="ARBA00023204"/>
    </source>
</evidence>
<dbReference type="SUPFAM" id="SSF50486">
    <property type="entry name" value="FMT C-terminal domain-like"/>
    <property type="match status" value="1"/>
</dbReference>
<dbReference type="PATRIC" id="fig|1293598.4.peg.1353"/>
<dbReference type="EMBL" id="JQCE01000005">
    <property type="protein sequence ID" value="KRO18161.1"/>
    <property type="molecule type" value="Genomic_DNA"/>
</dbReference>
<dbReference type="CDD" id="cd00540">
    <property type="entry name" value="AAG"/>
    <property type="match status" value="1"/>
</dbReference>
<dbReference type="HAMAP" id="MF_00527">
    <property type="entry name" value="3MGH"/>
    <property type="match status" value="1"/>
</dbReference>
<evidence type="ECO:0000256" key="3">
    <source>
        <dbReference type="ARBA" id="ARBA00022801"/>
    </source>
</evidence>
<dbReference type="InterPro" id="IPR003180">
    <property type="entry name" value="MPG"/>
</dbReference>
<reference evidence="6 7" key="1">
    <citation type="journal article" date="2015" name="Genome Announc.">
        <title>Expanding the biotechnology potential of lactobacilli through comparative genomics of 213 strains and associated genera.</title>
        <authorList>
            <person name="Sun Z."/>
            <person name="Harris H.M."/>
            <person name="McCann A."/>
            <person name="Guo C."/>
            <person name="Argimon S."/>
            <person name="Zhang W."/>
            <person name="Yang X."/>
            <person name="Jeffery I.B."/>
            <person name="Cooney J.C."/>
            <person name="Kagawa T.F."/>
            <person name="Liu W."/>
            <person name="Song Y."/>
            <person name="Salvetti E."/>
            <person name="Wrobel A."/>
            <person name="Rasinkangas P."/>
            <person name="Parkhill J."/>
            <person name="Rea M.C."/>
            <person name="O'Sullivan O."/>
            <person name="Ritari J."/>
            <person name="Douillard F.P."/>
            <person name="Paul Ross R."/>
            <person name="Yang R."/>
            <person name="Briner A.E."/>
            <person name="Felis G.E."/>
            <person name="de Vos W.M."/>
            <person name="Barrangou R."/>
            <person name="Klaenhammer T.R."/>
            <person name="Caufield P.W."/>
            <person name="Cui Y."/>
            <person name="Zhang H."/>
            <person name="O'Toole P.W."/>
        </authorList>
    </citation>
    <scope>NUCLEOTIDE SEQUENCE [LARGE SCALE GENOMIC DNA]</scope>
    <source>
        <strain evidence="6 7">DSM 24301</strain>
    </source>
</reference>
<dbReference type="OrthoDB" id="9794313at2"/>
<sequence length="201" mass="21935">MQSNWFLSDTTENLARALLGKVLTVDGIGGYIVETEAYLGQVDEAAHVFGDKLTPRTRALYADPGTIYVYQMRQYSLLNVSTQAKGTPQGILIRAIEPAFGIATMQERRQQPVTNLTNGPGKLAQALAITVADTGGMINQDRIQIHETGAKKVAKIMTSPRIGVPNKGEWTEAPLRYYVAGNPDVSAIKKQTITTTRGWLT</sequence>
<dbReference type="Gene3D" id="3.10.300.10">
    <property type="entry name" value="Methylpurine-DNA glycosylase (MPG)"/>
    <property type="match status" value="1"/>
</dbReference>
<dbReference type="RefSeq" id="WP_054776387.1">
    <property type="nucleotide sequence ID" value="NZ_BBBX01000001.1"/>
</dbReference>
<dbReference type="FunFam" id="3.10.300.10:FF:000001">
    <property type="entry name" value="Putative 3-methyladenine DNA glycosylase"/>
    <property type="match status" value="1"/>
</dbReference>
<evidence type="ECO:0000256" key="1">
    <source>
        <dbReference type="ARBA" id="ARBA00009232"/>
    </source>
</evidence>
<dbReference type="PANTHER" id="PTHR10429">
    <property type="entry name" value="DNA-3-METHYLADENINE GLYCOSYLASE"/>
    <property type="match status" value="1"/>
</dbReference>
<dbReference type="Pfam" id="PF02245">
    <property type="entry name" value="Pur_DNA_glyco"/>
    <property type="match status" value="1"/>
</dbReference>
<dbReference type="EC" id="3.2.2.-" evidence="5"/>
<evidence type="ECO:0000313" key="7">
    <source>
        <dbReference type="Proteomes" id="UP000050969"/>
    </source>
</evidence>
<evidence type="ECO:0000256" key="5">
    <source>
        <dbReference type="HAMAP-Rule" id="MF_00527"/>
    </source>
</evidence>
<evidence type="ECO:0000313" key="6">
    <source>
        <dbReference type="EMBL" id="KRO18161.1"/>
    </source>
</evidence>
<gene>
    <name evidence="6" type="ORF">IV56_GL001289</name>
</gene>
<dbReference type="PANTHER" id="PTHR10429:SF0">
    <property type="entry name" value="DNA-3-METHYLADENINE GLYCOSYLASE"/>
    <property type="match status" value="1"/>
</dbReference>
<dbReference type="GO" id="GO:0006284">
    <property type="term" value="P:base-excision repair"/>
    <property type="evidence" value="ECO:0007669"/>
    <property type="project" value="InterPro"/>
</dbReference>
<comment type="similarity">
    <text evidence="1 5">Belongs to the DNA glycosylase MPG family.</text>
</comment>
<dbReference type="NCBIfam" id="TIGR00567">
    <property type="entry name" value="3mg"/>
    <property type="match status" value="1"/>
</dbReference>
<dbReference type="AlphaFoldDB" id="A0A0R2MXB0"/>
<protein>
    <recommendedName>
        <fullName evidence="5">Putative 3-methyladenine DNA glycosylase</fullName>
        <ecNumber evidence="5">3.2.2.-</ecNumber>
    </recommendedName>
</protein>
<proteinExistence type="inferred from homology"/>
<evidence type="ECO:0000256" key="2">
    <source>
        <dbReference type="ARBA" id="ARBA00022763"/>
    </source>
</evidence>
<accession>A0A0R2MXB0</accession>